<proteinExistence type="predicted"/>
<evidence type="ECO:0000313" key="2">
    <source>
        <dbReference type="Proteomes" id="UP001219568"/>
    </source>
</evidence>
<name>A0AAD6I9V3_PENCN</name>
<evidence type="ECO:0000313" key="1">
    <source>
        <dbReference type="EMBL" id="KAJ6038651.1"/>
    </source>
</evidence>
<sequence>MAASLPAPTDRIRSVLEKCFDWCGLGIYRVFGSDPTHVYVFMNCPNVELPSLTVQLWEAGSQIEYYAGSQSLELNTFDSSTGLLEVPFAHLAKSRPETVELENGGMYARDLASYTLHMVSDAWYRVITDTRLAFRIVKGLAIMFVFATREELRGWAKMVLPKDRGLEKMVAEMGTLKIGVNFAFQN</sequence>
<gene>
    <name evidence="1" type="ORF">N7460_007368</name>
</gene>
<protein>
    <submittedName>
        <fullName evidence="1">Uncharacterized protein</fullName>
    </submittedName>
</protein>
<keyword evidence="2" id="KW-1185">Reference proteome</keyword>
<reference evidence="1" key="2">
    <citation type="submission" date="2023-01" db="EMBL/GenBank/DDBJ databases">
        <authorList>
            <person name="Petersen C."/>
        </authorList>
    </citation>
    <scope>NUCLEOTIDE SEQUENCE</scope>
    <source>
        <strain evidence="1">IBT 15450</strain>
    </source>
</reference>
<comment type="caution">
    <text evidence="1">The sequence shown here is derived from an EMBL/GenBank/DDBJ whole genome shotgun (WGS) entry which is preliminary data.</text>
</comment>
<dbReference type="EMBL" id="JAQJZL010000008">
    <property type="protein sequence ID" value="KAJ6038651.1"/>
    <property type="molecule type" value="Genomic_DNA"/>
</dbReference>
<reference evidence="1" key="1">
    <citation type="journal article" date="2023" name="IMA Fungus">
        <title>Comparative genomic study of the Penicillium genus elucidates a diverse pangenome and 15 lateral gene transfer events.</title>
        <authorList>
            <person name="Petersen C."/>
            <person name="Sorensen T."/>
            <person name="Nielsen M.R."/>
            <person name="Sondergaard T.E."/>
            <person name="Sorensen J.L."/>
            <person name="Fitzpatrick D.A."/>
            <person name="Frisvad J.C."/>
            <person name="Nielsen K.L."/>
        </authorList>
    </citation>
    <scope>NUCLEOTIDE SEQUENCE</scope>
    <source>
        <strain evidence="1">IBT 15450</strain>
    </source>
</reference>
<accession>A0AAD6I9V3</accession>
<dbReference type="Proteomes" id="UP001219568">
    <property type="component" value="Unassembled WGS sequence"/>
</dbReference>
<dbReference type="AlphaFoldDB" id="A0AAD6I9V3"/>
<organism evidence="1 2">
    <name type="scientific">Penicillium canescens</name>
    <dbReference type="NCBI Taxonomy" id="5083"/>
    <lineage>
        <taxon>Eukaryota</taxon>
        <taxon>Fungi</taxon>
        <taxon>Dikarya</taxon>
        <taxon>Ascomycota</taxon>
        <taxon>Pezizomycotina</taxon>
        <taxon>Eurotiomycetes</taxon>
        <taxon>Eurotiomycetidae</taxon>
        <taxon>Eurotiales</taxon>
        <taxon>Aspergillaceae</taxon>
        <taxon>Penicillium</taxon>
    </lineage>
</organism>